<keyword evidence="5" id="KW-1185">Reference proteome</keyword>
<gene>
    <name evidence="4" type="ORF">CTEN210_13119</name>
</gene>
<dbReference type="PROSITE" id="PS51778">
    <property type="entry name" value="VAST"/>
    <property type="match status" value="1"/>
</dbReference>
<dbReference type="Pfam" id="PF16016">
    <property type="entry name" value="VASt"/>
    <property type="match status" value="1"/>
</dbReference>
<protein>
    <recommendedName>
        <fullName evidence="3">VASt domain-containing protein</fullName>
    </recommendedName>
</protein>
<dbReference type="AlphaFoldDB" id="A0AAD3HB57"/>
<dbReference type="InterPro" id="IPR031968">
    <property type="entry name" value="VASt"/>
</dbReference>
<evidence type="ECO:0000256" key="1">
    <source>
        <dbReference type="ARBA" id="ARBA00004370"/>
    </source>
</evidence>
<comment type="caution">
    <text evidence="4">The sequence shown here is derived from an EMBL/GenBank/DDBJ whole genome shotgun (WGS) entry which is preliminary data.</text>
</comment>
<accession>A0AAD3HB57</accession>
<evidence type="ECO:0000259" key="3">
    <source>
        <dbReference type="PROSITE" id="PS51778"/>
    </source>
</evidence>
<comment type="subcellular location">
    <subcellularLocation>
        <location evidence="1">Membrane</location>
    </subcellularLocation>
</comment>
<keyword evidence="2" id="KW-0472">Membrane</keyword>
<proteinExistence type="predicted"/>
<dbReference type="Proteomes" id="UP001054902">
    <property type="component" value="Unassembled WGS sequence"/>
</dbReference>
<evidence type="ECO:0000256" key="2">
    <source>
        <dbReference type="ARBA" id="ARBA00023136"/>
    </source>
</evidence>
<reference evidence="4 5" key="1">
    <citation type="journal article" date="2021" name="Sci. Rep.">
        <title>The genome of the diatom Chaetoceros tenuissimus carries an ancient integrated fragment of an extant virus.</title>
        <authorList>
            <person name="Hongo Y."/>
            <person name="Kimura K."/>
            <person name="Takaki Y."/>
            <person name="Yoshida Y."/>
            <person name="Baba S."/>
            <person name="Kobayashi G."/>
            <person name="Nagasaki K."/>
            <person name="Hano T."/>
            <person name="Tomaru Y."/>
        </authorList>
    </citation>
    <scope>NUCLEOTIDE SEQUENCE [LARGE SCALE GENOMIC DNA]</scope>
    <source>
        <strain evidence="4 5">NIES-3715</strain>
    </source>
</reference>
<dbReference type="EMBL" id="BLLK01000055">
    <property type="protein sequence ID" value="GFH56643.1"/>
    <property type="molecule type" value="Genomic_DNA"/>
</dbReference>
<evidence type="ECO:0000313" key="4">
    <source>
        <dbReference type="EMBL" id="GFH56643.1"/>
    </source>
</evidence>
<organism evidence="4 5">
    <name type="scientific">Chaetoceros tenuissimus</name>
    <dbReference type="NCBI Taxonomy" id="426638"/>
    <lineage>
        <taxon>Eukaryota</taxon>
        <taxon>Sar</taxon>
        <taxon>Stramenopiles</taxon>
        <taxon>Ochrophyta</taxon>
        <taxon>Bacillariophyta</taxon>
        <taxon>Coscinodiscophyceae</taxon>
        <taxon>Chaetocerotophycidae</taxon>
        <taxon>Chaetocerotales</taxon>
        <taxon>Chaetocerotaceae</taxon>
        <taxon>Chaetoceros</taxon>
    </lineage>
</organism>
<name>A0AAD3HB57_9STRA</name>
<feature type="domain" description="VASt" evidence="3">
    <location>
        <begin position="574"/>
        <end position="758"/>
    </location>
</feature>
<dbReference type="GO" id="GO:0016020">
    <property type="term" value="C:membrane"/>
    <property type="evidence" value="ECO:0007669"/>
    <property type="project" value="UniProtKB-SubCell"/>
</dbReference>
<sequence length="758" mass="86822">MRRRRNTLENVREEAEQAAFDTASEIRRLVNQQKMNAICSAQDFDTKTAYSTLGFQSVAVSSHYESPHRFTKSPSRKKHRSIDTQKKMYNTPLRGQGRKDKDDEMYQSPSRSIAMKSKTPYWLCCCCGTAFDDEENASIHEEFCVQTTFEIEKTTSAISVNKNQHGFVPSTGAIEIPHHLSLMVFMRDESLFAAVTAASKYALEQKEVEAEKHLLLMAKDKAYYQFMDTLSTNNSKKKKKTTSILKSVSKGCVERLQHAHTLIKEKEQKENNAFTTQRTVNGPKDHVFDSNTLYINLVVKQSVQLITHKLERLAKNRWEQVEKYDGGNGKNGVVFRWIKKEAQEGLLKLFKMSMKQDFAPSVAATNLATYLFHIGPKQLKRMFGTEISACIVSRDGAYFVLSVNVLSIDWSELMKHFYQIVRKKQAMRKNQATNDGKESSGTLFDSISLFSAMEIVFAFLYQLYWPISVTFCTIVYRTWLRSTINRFILTAMTDSLFNYMEEKGVEMDLEVVEGKKQAAFSYTILRQIEKDKGKVVEETAEEIVLRGNLLGQKVILDLEDIGPCPVEFEAPKSLETVVLQIDLPIGYRALRRALLQHQDFMTKAIFEDGLHYKDISHEPWDKFDGYIGNVDIKEDIHESDFVGAKRKCQYLMPASTFAKANMAYEEIELKAYNDYFFTLLKEIRNPDVPYGKTFITLSQITIVNIGQNRCHMECSVEAKFPNGPPFVQGQIRSAMRAGTQQTSVIISENIERYVNLMT</sequence>
<evidence type="ECO:0000313" key="5">
    <source>
        <dbReference type="Proteomes" id="UP001054902"/>
    </source>
</evidence>